<dbReference type="InterPro" id="IPR036969">
    <property type="entry name" value="Citrate_synthase_sf"/>
</dbReference>
<dbReference type="SUPFAM" id="SSF48256">
    <property type="entry name" value="Citrate synthase"/>
    <property type="match status" value="1"/>
</dbReference>
<dbReference type="RefSeq" id="WP_142934277.1">
    <property type="nucleotide sequence ID" value="NZ_ML660170.1"/>
</dbReference>
<sequence>MSNKKNFGYAKKTSTSILYEKPNEDNPFVAESVYIHGYNLTELTSKKSFVEVLILLFTGELPNANAMALMNALMVGLINPGPRNPAVRAAMTAGISKSNTPHLLPIGLMVLGGEDGGATEVEKSMSFILEAFSNNNRFYSSFDFDKTDTSEGDFKIAPGFGSYFSQRCPVTHQIAEQLIAFPETKYLNWLHSQIIDSENNSAGWLPVGLAAATFLDLGIKPREGIGLYQLLCAPGIAAHALEQTHKPLSSMPFLEDSQYELKQKR</sequence>
<dbReference type="Proteomes" id="UP000315439">
    <property type="component" value="Unassembled WGS sequence"/>
</dbReference>
<name>A0A545U525_9GAMM</name>
<dbReference type="AlphaFoldDB" id="A0A545U525"/>
<comment type="caution">
    <text evidence="1">The sequence shown here is derived from an EMBL/GenBank/DDBJ whole genome shotgun (WGS) entry which is preliminary data.</text>
</comment>
<reference evidence="1 2" key="1">
    <citation type="submission" date="2019-07" db="EMBL/GenBank/DDBJ databases">
        <title>Draft genome for Aliikangiella sp. M105.</title>
        <authorList>
            <person name="Wang G."/>
        </authorList>
    </citation>
    <scope>NUCLEOTIDE SEQUENCE [LARGE SCALE GENOMIC DNA]</scope>
    <source>
        <strain evidence="1 2">M105</strain>
    </source>
</reference>
<keyword evidence="2" id="KW-1185">Reference proteome</keyword>
<dbReference type="OrthoDB" id="8717683at2"/>
<accession>A0A545U525</accession>
<protein>
    <submittedName>
        <fullName evidence="1">Citrate synthase</fullName>
    </submittedName>
</protein>
<organism evidence="1 2">
    <name type="scientific">Aliikangiella coralliicola</name>
    <dbReference type="NCBI Taxonomy" id="2592383"/>
    <lineage>
        <taxon>Bacteria</taxon>
        <taxon>Pseudomonadati</taxon>
        <taxon>Pseudomonadota</taxon>
        <taxon>Gammaproteobacteria</taxon>
        <taxon>Oceanospirillales</taxon>
        <taxon>Pleioneaceae</taxon>
        <taxon>Aliikangiella</taxon>
    </lineage>
</organism>
<proteinExistence type="predicted"/>
<dbReference type="InterPro" id="IPR016142">
    <property type="entry name" value="Citrate_synth-like_lrg_a-sub"/>
</dbReference>
<dbReference type="GO" id="GO:0046912">
    <property type="term" value="F:acyltransferase activity, acyl groups converted into alkyl on transfer"/>
    <property type="evidence" value="ECO:0007669"/>
    <property type="project" value="InterPro"/>
</dbReference>
<evidence type="ECO:0000313" key="2">
    <source>
        <dbReference type="Proteomes" id="UP000315439"/>
    </source>
</evidence>
<evidence type="ECO:0000313" key="1">
    <source>
        <dbReference type="EMBL" id="TQV84562.1"/>
    </source>
</evidence>
<gene>
    <name evidence="1" type="ORF">FLL46_23410</name>
</gene>
<dbReference type="Gene3D" id="1.10.580.10">
    <property type="entry name" value="Citrate Synthase, domain 1"/>
    <property type="match status" value="1"/>
</dbReference>
<dbReference type="EMBL" id="VIKS01000014">
    <property type="protein sequence ID" value="TQV84562.1"/>
    <property type="molecule type" value="Genomic_DNA"/>
</dbReference>